<gene>
    <name evidence="1" type="ORF">F5878DRAFT_622607</name>
</gene>
<dbReference type="AlphaFoldDB" id="A0AA38UD62"/>
<comment type="caution">
    <text evidence="1">The sequence shown here is derived from an EMBL/GenBank/DDBJ whole genome shotgun (WGS) entry which is preliminary data.</text>
</comment>
<evidence type="ECO:0000313" key="1">
    <source>
        <dbReference type="EMBL" id="KAJ3837346.1"/>
    </source>
</evidence>
<dbReference type="EMBL" id="MU806252">
    <property type="protein sequence ID" value="KAJ3837346.1"/>
    <property type="molecule type" value="Genomic_DNA"/>
</dbReference>
<organism evidence="1 2">
    <name type="scientific">Lentinula raphanica</name>
    <dbReference type="NCBI Taxonomy" id="153919"/>
    <lineage>
        <taxon>Eukaryota</taxon>
        <taxon>Fungi</taxon>
        <taxon>Dikarya</taxon>
        <taxon>Basidiomycota</taxon>
        <taxon>Agaricomycotina</taxon>
        <taxon>Agaricomycetes</taxon>
        <taxon>Agaricomycetidae</taxon>
        <taxon>Agaricales</taxon>
        <taxon>Marasmiineae</taxon>
        <taxon>Omphalotaceae</taxon>
        <taxon>Lentinula</taxon>
    </lineage>
</organism>
<sequence length="91" mass="10179">MVGRRAICLMVCIGCNSVRPNLAIMTPTPPMESPCCNRQRMPSPSFMQGCVACCKLPSLSDIHLLNPRTRYKEANLKKQGVQNKDDEDKKL</sequence>
<name>A0AA38UD62_9AGAR</name>
<dbReference type="Proteomes" id="UP001163846">
    <property type="component" value="Unassembled WGS sequence"/>
</dbReference>
<reference evidence="1" key="1">
    <citation type="submission" date="2022-08" db="EMBL/GenBank/DDBJ databases">
        <authorList>
            <consortium name="DOE Joint Genome Institute"/>
            <person name="Min B."/>
            <person name="Riley R."/>
            <person name="Sierra-Patev S."/>
            <person name="Naranjo-Ortiz M."/>
            <person name="Looney B."/>
            <person name="Konkel Z."/>
            <person name="Slot J.C."/>
            <person name="Sakamoto Y."/>
            <person name="Steenwyk J.L."/>
            <person name="Rokas A."/>
            <person name="Carro J."/>
            <person name="Camarero S."/>
            <person name="Ferreira P."/>
            <person name="Molpeceres G."/>
            <person name="Ruiz-Duenas F.J."/>
            <person name="Serrano A."/>
            <person name="Henrissat B."/>
            <person name="Drula E."/>
            <person name="Hughes K.W."/>
            <person name="Mata J.L."/>
            <person name="Ishikawa N.K."/>
            <person name="Vargas-Isla R."/>
            <person name="Ushijima S."/>
            <person name="Smith C.A."/>
            <person name="Ahrendt S."/>
            <person name="Andreopoulos W."/>
            <person name="He G."/>
            <person name="Labutti K."/>
            <person name="Lipzen A."/>
            <person name="Ng V."/>
            <person name="Sandor L."/>
            <person name="Barry K."/>
            <person name="Martinez A.T."/>
            <person name="Xiao Y."/>
            <person name="Gibbons J.G."/>
            <person name="Terashima K."/>
            <person name="Hibbett D.S."/>
            <person name="Grigoriev I.V."/>
        </authorList>
    </citation>
    <scope>NUCLEOTIDE SEQUENCE</scope>
    <source>
        <strain evidence="1">TFB9207</strain>
    </source>
</reference>
<proteinExistence type="predicted"/>
<protein>
    <submittedName>
        <fullName evidence="1">Uncharacterized protein</fullName>
    </submittedName>
</protein>
<evidence type="ECO:0000313" key="2">
    <source>
        <dbReference type="Proteomes" id="UP001163846"/>
    </source>
</evidence>
<keyword evidence="2" id="KW-1185">Reference proteome</keyword>
<accession>A0AA38UD62</accession>
<feature type="non-terminal residue" evidence="1">
    <location>
        <position position="1"/>
    </location>
</feature>